<keyword evidence="7 10" id="KW-0067">ATP-binding</keyword>
<comment type="subunit">
    <text evidence="3">Homodimer or monomer when oxidized or reduced, respectively.</text>
</comment>
<name>A0A251ZVN9_9PROT</name>
<evidence type="ECO:0000256" key="1">
    <source>
        <dbReference type="ARBA" id="ARBA00005006"/>
    </source>
</evidence>
<dbReference type="EMBL" id="JOPB01000005">
    <property type="protein sequence ID" value="OUI78738.1"/>
    <property type="molecule type" value="Genomic_DNA"/>
</dbReference>
<dbReference type="Gene3D" id="3.30.590.20">
    <property type="match status" value="1"/>
</dbReference>
<comment type="function">
    <text evidence="10">Catalyzes the synthesis of gamma-glutamylcysteine (gamma-GC).</text>
</comment>
<dbReference type="Proteomes" id="UP000194946">
    <property type="component" value="Unassembled WGS sequence"/>
</dbReference>
<keyword evidence="9" id="KW-1015">Disulfide bond</keyword>
<evidence type="ECO:0000256" key="7">
    <source>
        <dbReference type="ARBA" id="ARBA00022840"/>
    </source>
</evidence>
<evidence type="ECO:0000256" key="10">
    <source>
        <dbReference type="PIRNR" id="PIRNR017901"/>
    </source>
</evidence>
<evidence type="ECO:0000256" key="2">
    <source>
        <dbReference type="ARBA" id="ARBA00010253"/>
    </source>
</evidence>
<comment type="catalytic activity">
    <reaction evidence="10">
        <text>L-cysteine + L-glutamate + ATP = gamma-L-glutamyl-L-cysteine + ADP + phosphate + H(+)</text>
        <dbReference type="Rhea" id="RHEA:13285"/>
        <dbReference type="ChEBI" id="CHEBI:15378"/>
        <dbReference type="ChEBI" id="CHEBI:29985"/>
        <dbReference type="ChEBI" id="CHEBI:30616"/>
        <dbReference type="ChEBI" id="CHEBI:35235"/>
        <dbReference type="ChEBI" id="CHEBI:43474"/>
        <dbReference type="ChEBI" id="CHEBI:58173"/>
        <dbReference type="ChEBI" id="CHEBI:456216"/>
        <dbReference type="EC" id="6.3.2.2"/>
    </reaction>
</comment>
<dbReference type="GO" id="GO:0004357">
    <property type="term" value="F:glutamate-cysteine ligase activity"/>
    <property type="evidence" value="ECO:0007669"/>
    <property type="project" value="UniProtKB-UniRule"/>
</dbReference>
<dbReference type="InterPro" id="IPR011556">
    <property type="entry name" value="Glut_cys_lig_pln_type"/>
</dbReference>
<keyword evidence="8" id="KW-0809">Transit peptide</keyword>
<proteinExistence type="inferred from homology"/>
<comment type="similarity">
    <text evidence="2">Belongs to the carboxylate-amine ligase family. Glutamate--cysteine ligase type 2 subfamily.</text>
</comment>
<dbReference type="AlphaFoldDB" id="A0A251ZVN9"/>
<comment type="similarity">
    <text evidence="10">Belongs to the glutamate--cysteine ligase type 2 family. EgtA subfamily.</text>
</comment>
<gene>
    <name evidence="11" type="ORF">HK18_07605</name>
</gene>
<comment type="pathway">
    <text evidence="1">Sulfur metabolism; glutathione biosynthesis; glutathione from L-cysteine and L-glutamate: step 1/2.</text>
</comment>
<sequence>MSSILDQDQTPITSTTQLAEHLAEGCKPTQKWRIGTEHEKFGFILNKEDPRHLLPPAYEPSGINAILTSMQERHPEWEGIYDHDNIIGFDTDRGAVSLEPAGQFELSGAPVSDLHAAKQEMEAHFHDVHQAADPLNIGFAPLGFHPFATRDQMPWMPKERYKIMKAYMPKVGTLGLDMMTRTCTVQVNLDFSSEEDMARKMRVSLALQPLATALFANSPFYEGKPSGYQSTRAHIWTDTDNNRAGMPPSFFDQNFGFEQYVDWLLDVPMYFVIRDGKMVDVAGESFRAWLNGKAPKGFENEQITMGDFKNHITTAFPDVRLKQYIEMRGADAGSPEMMLAMSAFWTGLLYDSATLIAAEKLVKEYSWQEYIELRPQVIKSGLSLLLGKENLRHFAKRILALAAEGLKKRNLQNATGQDEQVYLEPLYEIVNGGPTQAEYWLQRYATVWQGDVKHILEEAKI</sequence>
<evidence type="ECO:0000313" key="11">
    <source>
        <dbReference type="EMBL" id="OUI78738.1"/>
    </source>
</evidence>
<dbReference type="InterPro" id="IPR035434">
    <property type="entry name" value="GCL_bact_plant"/>
</dbReference>
<evidence type="ECO:0000313" key="12">
    <source>
        <dbReference type="Proteomes" id="UP000194946"/>
    </source>
</evidence>
<keyword evidence="5" id="KW-0317">Glutathione biosynthesis</keyword>
<dbReference type="InterPro" id="IPR006336">
    <property type="entry name" value="GCS2"/>
</dbReference>
<evidence type="ECO:0000256" key="6">
    <source>
        <dbReference type="ARBA" id="ARBA00022741"/>
    </source>
</evidence>
<evidence type="ECO:0000256" key="9">
    <source>
        <dbReference type="ARBA" id="ARBA00023157"/>
    </source>
</evidence>
<dbReference type="EC" id="6.3.2.2" evidence="10"/>
<evidence type="ECO:0000256" key="4">
    <source>
        <dbReference type="ARBA" id="ARBA00022598"/>
    </source>
</evidence>
<dbReference type="Pfam" id="PF04107">
    <property type="entry name" value="GCS2"/>
    <property type="match status" value="1"/>
</dbReference>
<dbReference type="RefSeq" id="WP_086632163.1">
    <property type="nucleotide sequence ID" value="NZ_JOPB01000005.1"/>
</dbReference>
<dbReference type="PANTHER" id="PTHR34378:SF1">
    <property type="entry name" value="GLUTAMATE--CYSTEINE LIGASE, CHLOROPLASTIC"/>
    <property type="match status" value="1"/>
</dbReference>
<comment type="caution">
    <text evidence="11">The sequence shown here is derived from an EMBL/GenBank/DDBJ whole genome shotgun (WGS) entry which is preliminary data.</text>
</comment>
<dbReference type="GO" id="GO:0005524">
    <property type="term" value="F:ATP binding"/>
    <property type="evidence" value="ECO:0007669"/>
    <property type="project" value="UniProtKB-UniRule"/>
</dbReference>
<protein>
    <recommendedName>
        <fullName evidence="10">Glutamate--cysteine ligase</fullName>
        <ecNumber evidence="10">6.3.2.2</ecNumber>
    </recommendedName>
</protein>
<accession>A0A251ZVN9</accession>
<dbReference type="PIRSF" id="PIRSF017901">
    <property type="entry name" value="GCL"/>
    <property type="match status" value="1"/>
</dbReference>
<evidence type="ECO:0000256" key="8">
    <source>
        <dbReference type="ARBA" id="ARBA00022946"/>
    </source>
</evidence>
<organism evidence="11 12">
    <name type="scientific">Commensalibacter intestini</name>
    <dbReference type="NCBI Taxonomy" id="479936"/>
    <lineage>
        <taxon>Bacteria</taxon>
        <taxon>Pseudomonadati</taxon>
        <taxon>Pseudomonadota</taxon>
        <taxon>Alphaproteobacteria</taxon>
        <taxon>Acetobacterales</taxon>
        <taxon>Acetobacteraceae</taxon>
    </lineage>
</organism>
<dbReference type="InterPro" id="IPR014746">
    <property type="entry name" value="Gln_synth/guanido_kin_cat_dom"/>
</dbReference>
<dbReference type="NCBIfam" id="TIGR01436">
    <property type="entry name" value="glu_cys_lig_pln"/>
    <property type="match status" value="1"/>
</dbReference>
<evidence type="ECO:0000256" key="3">
    <source>
        <dbReference type="ARBA" id="ARBA00011153"/>
    </source>
</evidence>
<dbReference type="PANTHER" id="PTHR34378">
    <property type="entry name" value="GLUTAMATE--CYSTEINE LIGASE, CHLOROPLASTIC"/>
    <property type="match status" value="1"/>
</dbReference>
<dbReference type="SUPFAM" id="SSF55931">
    <property type="entry name" value="Glutamine synthetase/guanido kinase"/>
    <property type="match status" value="1"/>
</dbReference>
<dbReference type="GO" id="GO:0006750">
    <property type="term" value="P:glutathione biosynthetic process"/>
    <property type="evidence" value="ECO:0007669"/>
    <property type="project" value="UniProtKB-UniRule"/>
</dbReference>
<keyword evidence="4 10" id="KW-0436">Ligase</keyword>
<keyword evidence="12" id="KW-1185">Reference proteome</keyword>
<evidence type="ECO:0000256" key="5">
    <source>
        <dbReference type="ARBA" id="ARBA00022684"/>
    </source>
</evidence>
<reference evidence="12" key="1">
    <citation type="submission" date="2014-06" db="EMBL/GenBank/DDBJ databases">
        <authorList>
            <person name="Winans N.J."/>
            <person name="Newell P.D."/>
            <person name="Douglas A.E."/>
        </authorList>
    </citation>
    <scope>NUCLEOTIDE SEQUENCE [LARGE SCALE GENOMIC DNA]</scope>
    <source>
        <strain evidence="12">DmL_052</strain>
    </source>
</reference>
<keyword evidence="6 10" id="KW-0547">Nucleotide-binding</keyword>